<dbReference type="Proteomes" id="UP000035514">
    <property type="component" value="Unassembled WGS sequence"/>
</dbReference>
<name>A0A0G9JQB3_9BACT</name>
<evidence type="ECO:0000313" key="2">
    <source>
        <dbReference type="Proteomes" id="UP000035514"/>
    </source>
</evidence>
<evidence type="ECO:0000313" key="1">
    <source>
        <dbReference type="EMBL" id="KLD95809.1"/>
    </source>
</evidence>
<dbReference type="RefSeq" id="WP_046997586.1">
    <property type="nucleotide sequence ID" value="NZ_JAIQ01000176.1"/>
</dbReference>
<proteinExistence type="predicted"/>
<accession>A0A0G9JQB3</accession>
<dbReference type="AlphaFoldDB" id="A0A0G9JQB3"/>
<dbReference type="EMBL" id="JAIQ01000176">
    <property type="protein sequence ID" value="KLD95809.1"/>
    <property type="molecule type" value="Genomic_DNA"/>
</dbReference>
<comment type="caution">
    <text evidence="1">The sequence shown here is derived from an EMBL/GenBank/DDBJ whole genome shotgun (WGS) entry which is preliminary data.</text>
</comment>
<gene>
    <name evidence="1" type="ORF">AA20_13530</name>
</gene>
<sequence length="295" mass="34267">MLLVPKDEIVLLSSNVPTIEDGIEVFNSSKTYNLEEFVQKDECIFESVKSENKDVPVANQTSPSWLYKGKVNKLRMFDDYMSTVTKYPEIICEFRVSDIDTVAFFNLQAISVKVELYDKNELLLYSLEKDAYKRNVTNWYEWTVQKPIYERTLFFKDLPFTLDCRLKITIENPNDFAQCGYFMYGRSLDLGLTLIDPKPTSSIRNLLSKEKQSDGTVNFSNSRLYKRVVLNVVVESSRITEIQNILEDYTVTPCLFIGVERDDLNALTVFGYYKDFDKPIGLDYTQYQIEIEGII</sequence>
<reference evidence="1 2" key="1">
    <citation type="submission" date="2014-01" db="EMBL/GenBank/DDBJ databases">
        <title>Development of a Comparative Genomic Fingerprinting Assay for High Resolution Genotyping of Arcobacter butzleri.</title>
        <authorList>
            <person name="Webb A.L."/>
            <person name="Inglis G.D."/>
            <person name="Kruczkiewicz P."/>
            <person name="Selinger L.B."/>
            <person name="Taboada E.N."/>
        </authorList>
    </citation>
    <scope>NUCLEOTIDE SEQUENCE [LARGE SCALE GENOMIC DNA]</scope>
    <source>
        <strain evidence="1 2">L348</strain>
    </source>
</reference>
<protein>
    <submittedName>
        <fullName evidence="1">Uncharacterized protein</fullName>
    </submittedName>
</protein>
<organism evidence="1 2">
    <name type="scientific">Aliarcobacter butzleri L348</name>
    <dbReference type="NCBI Taxonomy" id="1447256"/>
    <lineage>
        <taxon>Bacteria</taxon>
        <taxon>Pseudomonadati</taxon>
        <taxon>Campylobacterota</taxon>
        <taxon>Epsilonproteobacteria</taxon>
        <taxon>Campylobacterales</taxon>
        <taxon>Arcobacteraceae</taxon>
        <taxon>Aliarcobacter</taxon>
    </lineage>
</organism>
<dbReference type="PATRIC" id="fig|1447256.3.peg.2656"/>